<dbReference type="EMBL" id="CP117449">
    <property type="protein sequence ID" value="WLH14793.1"/>
    <property type="molecule type" value="Genomic_DNA"/>
</dbReference>
<dbReference type="PROSITE" id="PS50931">
    <property type="entry name" value="HTH_LYSR"/>
    <property type="match status" value="1"/>
</dbReference>
<evidence type="ECO:0000256" key="3">
    <source>
        <dbReference type="ARBA" id="ARBA00023125"/>
    </source>
</evidence>
<gene>
    <name evidence="6" type="ORF">PSH57_11000</name>
</gene>
<comment type="similarity">
    <text evidence="1">Belongs to the LysR transcriptional regulatory family.</text>
</comment>
<dbReference type="InterPro" id="IPR036388">
    <property type="entry name" value="WH-like_DNA-bd_sf"/>
</dbReference>
<keyword evidence="7" id="KW-1185">Reference proteome</keyword>
<evidence type="ECO:0000256" key="1">
    <source>
        <dbReference type="ARBA" id="ARBA00009437"/>
    </source>
</evidence>
<dbReference type="SUPFAM" id="SSF46785">
    <property type="entry name" value="Winged helix' DNA-binding domain"/>
    <property type="match status" value="1"/>
</dbReference>
<dbReference type="Gene3D" id="1.10.10.10">
    <property type="entry name" value="Winged helix-like DNA-binding domain superfamily/Winged helix DNA-binding domain"/>
    <property type="match status" value="1"/>
</dbReference>
<dbReference type="Pfam" id="PF03466">
    <property type="entry name" value="LysR_substrate"/>
    <property type="match status" value="1"/>
</dbReference>
<dbReference type="RefSeq" id="WP_305389479.1">
    <property type="nucleotide sequence ID" value="NZ_CP117426.1"/>
</dbReference>
<name>A0ABY9GGQ1_9PSED</name>
<feature type="domain" description="HTH lysR-type" evidence="5">
    <location>
        <begin position="6"/>
        <end position="63"/>
    </location>
</feature>
<dbReference type="Pfam" id="PF00126">
    <property type="entry name" value="HTH_1"/>
    <property type="match status" value="1"/>
</dbReference>
<evidence type="ECO:0000313" key="6">
    <source>
        <dbReference type="EMBL" id="WLH14793.1"/>
    </source>
</evidence>
<proteinExistence type="inferred from homology"/>
<evidence type="ECO:0000256" key="2">
    <source>
        <dbReference type="ARBA" id="ARBA00023015"/>
    </source>
</evidence>
<sequence>MNRRLPPLLAVRAFEGFSRCGSVRQCAEELAVSHTVISRHIQNLEAAVGTKLVKKSGRGLEMTREGQRYAAQLRRALEIIADASSDLRQGEDALHVCCMAGLASRRLLGRLGELEEALNGRELTLEPTSTRPDFSRNEADAEIVYLEELNLGEELCAELFARPLIRAVASPAFCNRFAEVTCAEDLLGLPLIHERNTQRWSQWFSIAGVTDIPRLRGPRLWHGHLTLEAACMGQGVALVSELLADEKIAAGELIDVLPMTIRLGGYYFIAPTRKWNDKAIVRLRRWLHSVFPGELEKGDINAPVRVPSPVSAP</sequence>
<dbReference type="InterPro" id="IPR036390">
    <property type="entry name" value="WH_DNA-bd_sf"/>
</dbReference>
<dbReference type="InterPro" id="IPR005119">
    <property type="entry name" value="LysR_subst-bd"/>
</dbReference>
<reference evidence="6 7" key="1">
    <citation type="submission" date="2023-02" db="EMBL/GenBank/DDBJ databases">
        <title>Evolution of Hrp T3SS in non-pathogenic Pseudomonas fluorescens.</title>
        <authorList>
            <person name="Liao K."/>
            <person name="Wei H."/>
            <person name="Gu Y."/>
        </authorList>
    </citation>
    <scope>NUCLEOTIDE SEQUENCE [LARGE SCALE GENOMIC DNA]</scope>
    <source>
        <strain evidence="6 7">FP205</strain>
    </source>
</reference>
<dbReference type="InterPro" id="IPR058163">
    <property type="entry name" value="LysR-type_TF_proteobact-type"/>
</dbReference>
<keyword evidence="4" id="KW-0804">Transcription</keyword>
<evidence type="ECO:0000259" key="5">
    <source>
        <dbReference type="PROSITE" id="PS50931"/>
    </source>
</evidence>
<dbReference type="InterPro" id="IPR000847">
    <property type="entry name" value="LysR_HTH_N"/>
</dbReference>
<organism evidence="6 7">
    <name type="scientific">Pseudomonas hefeiensis</name>
    <dbReference type="NCBI Taxonomy" id="2738125"/>
    <lineage>
        <taxon>Bacteria</taxon>
        <taxon>Pseudomonadati</taxon>
        <taxon>Pseudomonadota</taxon>
        <taxon>Gammaproteobacteria</taxon>
        <taxon>Pseudomonadales</taxon>
        <taxon>Pseudomonadaceae</taxon>
        <taxon>Pseudomonas</taxon>
    </lineage>
</organism>
<dbReference type="Gene3D" id="3.40.190.10">
    <property type="entry name" value="Periplasmic binding protein-like II"/>
    <property type="match status" value="2"/>
</dbReference>
<accession>A0ABY9GGQ1</accession>
<keyword evidence="3" id="KW-0238">DNA-binding</keyword>
<evidence type="ECO:0000256" key="4">
    <source>
        <dbReference type="ARBA" id="ARBA00023163"/>
    </source>
</evidence>
<dbReference type="Proteomes" id="UP001230339">
    <property type="component" value="Chromosome"/>
</dbReference>
<keyword evidence="2" id="KW-0805">Transcription regulation</keyword>
<evidence type="ECO:0000313" key="7">
    <source>
        <dbReference type="Proteomes" id="UP001230339"/>
    </source>
</evidence>
<dbReference type="SUPFAM" id="SSF53850">
    <property type="entry name" value="Periplasmic binding protein-like II"/>
    <property type="match status" value="1"/>
</dbReference>
<protein>
    <submittedName>
        <fullName evidence="6">LysR substrate-binding domain-containing protein</fullName>
    </submittedName>
</protein>
<dbReference type="PANTHER" id="PTHR30537">
    <property type="entry name" value="HTH-TYPE TRANSCRIPTIONAL REGULATOR"/>
    <property type="match status" value="1"/>
</dbReference>
<dbReference type="PANTHER" id="PTHR30537:SF79">
    <property type="entry name" value="TRANSCRIPTIONAL REGULATOR-RELATED"/>
    <property type="match status" value="1"/>
</dbReference>